<gene>
    <name evidence="1" type="ORF">ACFSF0_16605</name>
</gene>
<accession>A0ABW4KW32</accession>
<evidence type="ECO:0008006" key="3">
    <source>
        <dbReference type="Google" id="ProtNLM"/>
    </source>
</evidence>
<organism evidence="1 2">
    <name type="scientific">Ottowia flava</name>
    <dbReference type="NCBI Taxonomy" id="2675430"/>
    <lineage>
        <taxon>Bacteria</taxon>
        <taxon>Pseudomonadati</taxon>
        <taxon>Pseudomonadota</taxon>
        <taxon>Betaproteobacteria</taxon>
        <taxon>Burkholderiales</taxon>
        <taxon>Comamonadaceae</taxon>
        <taxon>Ottowia</taxon>
    </lineage>
</organism>
<keyword evidence="2" id="KW-1185">Reference proteome</keyword>
<dbReference type="RefSeq" id="WP_147912194.1">
    <property type="nucleotide sequence ID" value="NZ_JBHUEJ010000036.1"/>
</dbReference>
<dbReference type="EMBL" id="JBHUEJ010000036">
    <property type="protein sequence ID" value="MFD1712229.1"/>
    <property type="molecule type" value="Genomic_DNA"/>
</dbReference>
<evidence type="ECO:0000313" key="1">
    <source>
        <dbReference type="EMBL" id="MFD1712229.1"/>
    </source>
</evidence>
<sequence length="126" mass="14084">MNPSAEPTPVFPLLEQVSPDRFSGPMRAMETGPLALLPPGMVVTQRHCYLAKHGTWVAYVQQAEQAARAWQGVRQPIPGRRVGLDLLEWWRSASGDRAEALTMTTQPVDELGHYLLGYFRLAERKG</sequence>
<dbReference type="Proteomes" id="UP001597304">
    <property type="component" value="Unassembled WGS sequence"/>
</dbReference>
<protein>
    <recommendedName>
        <fullName evidence="3">Hedgehog/Intein (Hint) domain-containing protein</fullName>
    </recommendedName>
</protein>
<comment type="caution">
    <text evidence="1">The sequence shown here is derived from an EMBL/GenBank/DDBJ whole genome shotgun (WGS) entry which is preliminary data.</text>
</comment>
<name>A0ABW4KW32_9BURK</name>
<proteinExistence type="predicted"/>
<evidence type="ECO:0000313" key="2">
    <source>
        <dbReference type="Proteomes" id="UP001597304"/>
    </source>
</evidence>
<reference evidence="2" key="1">
    <citation type="journal article" date="2019" name="Int. J. Syst. Evol. Microbiol.">
        <title>The Global Catalogue of Microorganisms (GCM) 10K type strain sequencing project: providing services to taxonomists for standard genome sequencing and annotation.</title>
        <authorList>
            <consortium name="The Broad Institute Genomics Platform"/>
            <consortium name="The Broad Institute Genome Sequencing Center for Infectious Disease"/>
            <person name="Wu L."/>
            <person name="Ma J."/>
        </authorList>
    </citation>
    <scope>NUCLEOTIDE SEQUENCE [LARGE SCALE GENOMIC DNA]</scope>
    <source>
        <strain evidence="2">LMG 29247</strain>
    </source>
</reference>